<gene>
    <name evidence="2" type="ORF">E2C01_088827</name>
</gene>
<feature type="compositionally biased region" description="Basic and acidic residues" evidence="1">
    <location>
        <begin position="1"/>
        <end position="16"/>
    </location>
</feature>
<name>A0A5B7JKM2_PORTR</name>
<protein>
    <submittedName>
        <fullName evidence="2">Uncharacterized protein</fullName>
    </submittedName>
</protein>
<feature type="region of interest" description="Disordered" evidence="1">
    <location>
        <begin position="1"/>
        <end position="20"/>
    </location>
</feature>
<organism evidence="2 3">
    <name type="scientific">Portunus trituberculatus</name>
    <name type="common">Swimming crab</name>
    <name type="synonym">Neptunus trituberculatus</name>
    <dbReference type="NCBI Taxonomy" id="210409"/>
    <lineage>
        <taxon>Eukaryota</taxon>
        <taxon>Metazoa</taxon>
        <taxon>Ecdysozoa</taxon>
        <taxon>Arthropoda</taxon>
        <taxon>Crustacea</taxon>
        <taxon>Multicrustacea</taxon>
        <taxon>Malacostraca</taxon>
        <taxon>Eumalacostraca</taxon>
        <taxon>Eucarida</taxon>
        <taxon>Decapoda</taxon>
        <taxon>Pleocyemata</taxon>
        <taxon>Brachyura</taxon>
        <taxon>Eubrachyura</taxon>
        <taxon>Portunoidea</taxon>
        <taxon>Portunidae</taxon>
        <taxon>Portuninae</taxon>
        <taxon>Portunus</taxon>
    </lineage>
</organism>
<reference evidence="2 3" key="1">
    <citation type="submission" date="2019-05" db="EMBL/GenBank/DDBJ databases">
        <title>Another draft genome of Portunus trituberculatus and its Hox gene families provides insights of decapod evolution.</title>
        <authorList>
            <person name="Jeong J.-H."/>
            <person name="Song I."/>
            <person name="Kim S."/>
            <person name="Choi T."/>
            <person name="Kim D."/>
            <person name="Ryu S."/>
            <person name="Kim W."/>
        </authorList>
    </citation>
    <scope>NUCLEOTIDE SEQUENCE [LARGE SCALE GENOMIC DNA]</scope>
    <source>
        <tissue evidence="2">Muscle</tissue>
    </source>
</reference>
<evidence type="ECO:0000256" key="1">
    <source>
        <dbReference type="SAM" id="MobiDB-lite"/>
    </source>
</evidence>
<proteinExistence type="predicted"/>
<accession>A0A5B7JKM2</accession>
<evidence type="ECO:0000313" key="3">
    <source>
        <dbReference type="Proteomes" id="UP000324222"/>
    </source>
</evidence>
<sequence length="83" mass="9165">MREEGDEWRGPCREGRGGMGSKHLCRRVRLEGKSTRKLVSLISNSEACVPCSPPLPSPSPSLSPSSWIEPLVQAVKEERSHPQ</sequence>
<dbReference type="EMBL" id="VSRR010095729">
    <property type="protein sequence ID" value="MPC93687.1"/>
    <property type="molecule type" value="Genomic_DNA"/>
</dbReference>
<dbReference type="AlphaFoldDB" id="A0A5B7JKM2"/>
<evidence type="ECO:0000313" key="2">
    <source>
        <dbReference type="EMBL" id="MPC93687.1"/>
    </source>
</evidence>
<keyword evidence="3" id="KW-1185">Reference proteome</keyword>
<comment type="caution">
    <text evidence="2">The sequence shown here is derived from an EMBL/GenBank/DDBJ whole genome shotgun (WGS) entry which is preliminary data.</text>
</comment>
<dbReference type="Proteomes" id="UP000324222">
    <property type="component" value="Unassembled WGS sequence"/>
</dbReference>